<dbReference type="Proteomes" id="UP000266177">
    <property type="component" value="Unassembled WGS sequence"/>
</dbReference>
<name>A0A3A3GML0_PANTH</name>
<accession>A0A3A3GML0</accession>
<comment type="caution">
    <text evidence="1">The sequence shown here is derived from an EMBL/GenBank/DDBJ whole genome shotgun (WGS) entry which is preliminary data.</text>
</comment>
<gene>
    <name evidence="1" type="ORF">DQX05_11245</name>
</gene>
<proteinExistence type="predicted"/>
<sequence length="90" mass="9916">MLASRPLFSIGNLVNDPKKGISNRTYSFVAAIGKLAVRGIDRREGWLDSFLYTSVAPGSWNMHPESQCASDPFRLLPEVRLGSTHPATIE</sequence>
<organism evidence="1 2">
    <name type="scientific">Paenibacillus thiaminolyticus</name>
    <name type="common">Bacillus thiaminolyticus</name>
    <dbReference type="NCBI Taxonomy" id="49283"/>
    <lineage>
        <taxon>Bacteria</taxon>
        <taxon>Bacillati</taxon>
        <taxon>Bacillota</taxon>
        <taxon>Bacilli</taxon>
        <taxon>Bacillales</taxon>
        <taxon>Paenibacillaceae</taxon>
        <taxon>Paenibacillus</taxon>
    </lineage>
</organism>
<reference evidence="1 2" key="1">
    <citation type="submission" date="2018-09" db="EMBL/GenBank/DDBJ databases">
        <title>Paenibacillus SK2017-BO5.</title>
        <authorList>
            <person name="Piskunova J.V."/>
            <person name="Dubiley S.A."/>
            <person name="Severinov K.V."/>
        </authorList>
    </citation>
    <scope>NUCLEOTIDE SEQUENCE [LARGE SCALE GENOMIC DNA]</scope>
    <source>
        <strain evidence="1 2">BO5</strain>
    </source>
</reference>
<evidence type="ECO:0000313" key="1">
    <source>
        <dbReference type="EMBL" id="RJG24008.1"/>
    </source>
</evidence>
<dbReference type="EMBL" id="QYZD01000008">
    <property type="protein sequence ID" value="RJG24008.1"/>
    <property type="molecule type" value="Genomic_DNA"/>
</dbReference>
<dbReference type="AlphaFoldDB" id="A0A3A3GML0"/>
<evidence type="ECO:0000313" key="2">
    <source>
        <dbReference type="Proteomes" id="UP000266177"/>
    </source>
</evidence>
<protein>
    <submittedName>
        <fullName evidence="1">Uncharacterized protein</fullName>
    </submittedName>
</protein>